<dbReference type="EMBL" id="UINC01038309">
    <property type="protein sequence ID" value="SVB35144.1"/>
    <property type="molecule type" value="Genomic_DNA"/>
</dbReference>
<feature type="non-terminal residue" evidence="1">
    <location>
        <position position="59"/>
    </location>
</feature>
<accession>A0A382DAW4</accession>
<proteinExistence type="predicted"/>
<dbReference type="AlphaFoldDB" id="A0A382DAW4"/>
<organism evidence="1">
    <name type="scientific">marine metagenome</name>
    <dbReference type="NCBI Taxonomy" id="408172"/>
    <lineage>
        <taxon>unclassified sequences</taxon>
        <taxon>metagenomes</taxon>
        <taxon>ecological metagenomes</taxon>
    </lineage>
</organism>
<gene>
    <name evidence="1" type="ORF">METZ01_LOCUS187998</name>
</gene>
<reference evidence="1" key="1">
    <citation type="submission" date="2018-05" db="EMBL/GenBank/DDBJ databases">
        <authorList>
            <person name="Lanie J.A."/>
            <person name="Ng W.-L."/>
            <person name="Kazmierczak K.M."/>
            <person name="Andrzejewski T.M."/>
            <person name="Davidsen T.M."/>
            <person name="Wayne K.J."/>
            <person name="Tettelin H."/>
            <person name="Glass J.I."/>
            <person name="Rusch D."/>
            <person name="Podicherti R."/>
            <person name="Tsui H.-C.T."/>
            <person name="Winkler M.E."/>
        </authorList>
    </citation>
    <scope>NUCLEOTIDE SEQUENCE</scope>
</reference>
<protein>
    <submittedName>
        <fullName evidence="1">Uncharacterized protein</fullName>
    </submittedName>
</protein>
<sequence>MRNENDVSVAPLCLSRPSSQTIVWDIAWSMVWVGSHPPHPRTTGRGTRDQYVLLRRFRQ</sequence>
<evidence type="ECO:0000313" key="1">
    <source>
        <dbReference type="EMBL" id="SVB35144.1"/>
    </source>
</evidence>
<name>A0A382DAW4_9ZZZZ</name>